<evidence type="ECO:0000256" key="1">
    <source>
        <dbReference type="ARBA" id="ARBA00007198"/>
    </source>
</evidence>
<dbReference type="SUPFAM" id="SSF52833">
    <property type="entry name" value="Thioredoxin-like"/>
    <property type="match status" value="1"/>
</dbReference>
<dbReference type="Pfam" id="PF03960">
    <property type="entry name" value="ArsC"/>
    <property type="match status" value="1"/>
</dbReference>
<dbReference type="PANTHER" id="PTHR30041:SF8">
    <property type="entry name" value="PROTEIN YFFB"/>
    <property type="match status" value="1"/>
</dbReference>
<evidence type="ECO:0000313" key="4">
    <source>
        <dbReference type="Proteomes" id="UP001204376"/>
    </source>
</evidence>
<dbReference type="InterPro" id="IPR036249">
    <property type="entry name" value="Thioredoxin-like_sf"/>
</dbReference>
<gene>
    <name evidence="3" type="ORF">NPE20_23610</name>
</gene>
<evidence type="ECO:0000256" key="2">
    <source>
        <dbReference type="PROSITE-ProRule" id="PRU01282"/>
    </source>
</evidence>
<keyword evidence="4" id="KW-1185">Reference proteome</keyword>
<organism evidence="3 4">
    <name type="scientific">Mucilaginibacter aquariorum</name>
    <dbReference type="NCBI Taxonomy" id="2967225"/>
    <lineage>
        <taxon>Bacteria</taxon>
        <taxon>Pseudomonadati</taxon>
        <taxon>Bacteroidota</taxon>
        <taxon>Sphingobacteriia</taxon>
        <taxon>Sphingobacteriales</taxon>
        <taxon>Sphingobacteriaceae</taxon>
        <taxon>Mucilaginibacter</taxon>
    </lineage>
</organism>
<dbReference type="InterPro" id="IPR006660">
    <property type="entry name" value="Arsenate_reductase-like"/>
</dbReference>
<dbReference type="Proteomes" id="UP001204376">
    <property type="component" value="Unassembled WGS sequence"/>
</dbReference>
<name>A0ABT1TAL5_9SPHI</name>
<protein>
    <submittedName>
        <fullName evidence="3">Spx/MgsR family RNA polymerase-binding regulatory protein</fullName>
    </submittedName>
</protein>
<evidence type="ECO:0000313" key="3">
    <source>
        <dbReference type="EMBL" id="MCQ6960983.1"/>
    </source>
</evidence>
<comment type="similarity">
    <text evidence="1 2">Belongs to the ArsC family.</text>
</comment>
<dbReference type="EMBL" id="JANHOH010000010">
    <property type="protein sequence ID" value="MCQ6960983.1"/>
    <property type="molecule type" value="Genomic_DNA"/>
</dbReference>
<proteinExistence type="inferred from homology"/>
<dbReference type="PANTHER" id="PTHR30041">
    <property type="entry name" value="ARSENATE REDUCTASE"/>
    <property type="match status" value="1"/>
</dbReference>
<comment type="caution">
    <text evidence="3">The sequence shown here is derived from an EMBL/GenBank/DDBJ whole genome shotgun (WGS) entry which is preliminary data.</text>
</comment>
<dbReference type="Gene3D" id="3.40.30.10">
    <property type="entry name" value="Glutaredoxin"/>
    <property type="match status" value="1"/>
</dbReference>
<dbReference type="NCBIfam" id="TIGR01617">
    <property type="entry name" value="arsC_related"/>
    <property type="match status" value="1"/>
</dbReference>
<reference evidence="3 4" key="1">
    <citation type="submission" date="2022-07" db="EMBL/GenBank/DDBJ databases">
        <title>Mucilaginibacter sp. JC4.</title>
        <authorList>
            <person name="Le V."/>
            <person name="Ko S.-R."/>
            <person name="Ahn C.-Y."/>
            <person name="Oh H.-M."/>
        </authorList>
    </citation>
    <scope>NUCLEOTIDE SEQUENCE [LARGE SCALE GENOMIC DNA]</scope>
    <source>
        <strain evidence="3 4">JC4</strain>
    </source>
</reference>
<dbReference type="PROSITE" id="PS51353">
    <property type="entry name" value="ARSC"/>
    <property type="match status" value="1"/>
</dbReference>
<dbReference type="RefSeq" id="WP_256541150.1">
    <property type="nucleotide sequence ID" value="NZ_JANHOH010000010.1"/>
</dbReference>
<dbReference type="InterPro" id="IPR006504">
    <property type="entry name" value="Tscrpt_reg_Spx/MgsR"/>
</dbReference>
<accession>A0ABT1TAL5</accession>
<sequence>MMIPAAVGGNKSNYNMKVYGITNCNTVKKALDWFKANNVPYEFHDFKKLGVSAEKLNEWDEKAGYERFLNKQGLTWKQLDPSVKESIKTKNDALQLLQQKTSMIKRPVIEKGDFLFFGFDEAVYSKELL</sequence>